<dbReference type="AlphaFoldDB" id="A1ZV48"/>
<protein>
    <submittedName>
        <fullName evidence="1">Uncharacterized protein</fullName>
    </submittedName>
</protein>
<dbReference type="EMBL" id="AAWS01000044">
    <property type="protein sequence ID" value="EAY25704.1"/>
    <property type="molecule type" value="Genomic_DNA"/>
</dbReference>
<gene>
    <name evidence="1" type="ORF">M23134_04878</name>
</gene>
<accession>A1ZV48</accession>
<reference evidence="1 2" key="1">
    <citation type="submission" date="2007-01" db="EMBL/GenBank/DDBJ databases">
        <authorList>
            <person name="Haygood M."/>
            <person name="Podell S."/>
            <person name="Anderson C."/>
            <person name="Hopkinson B."/>
            <person name="Roe K."/>
            <person name="Barbeau K."/>
            <person name="Gaasterland T."/>
            <person name="Ferriera S."/>
            <person name="Johnson J."/>
            <person name="Kravitz S."/>
            <person name="Beeson K."/>
            <person name="Sutton G."/>
            <person name="Rogers Y.-H."/>
            <person name="Friedman R."/>
            <person name="Frazier M."/>
            <person name="Venter J.C."/>
        </authorList>
    </citation>
    <scope>NUCLEOTIDE SEQUENCE [LARGE SCALE GENOMIC DNA]</scope>
    <source>
        <strain evidence="1 2">ATCC 23134</strain>
    </source>
</reference>
<keyword evidence="2" id="KW-1185">Reference proteome</keyword>
<sequence length="63" mass="7160">MAYAMTKQENTAQEVLRQVFVQLHQKSVAKEALKNIKKALIGMTQDLSKQMMQQLAQQKIQAA</sequence>
<name>A1ZV48_MICM2</name>
<evidence type="ECO:0000313" key="1">
    <source>
        <dbReference type="EMBL" id="EAY25704.1"/>
    </source>
</evidence>
<comment type="caution">
    <text evidence="1">The sequence shown here is derived from an EMBL/GenBank/DDBJ whole genome shotgun (WGS) entry which is preliminary data.</text>
</comment>
<evidence type="ECO:0000313" key="2">
    <source>
        <dbReference type="Proteomes" id="UP000004095"/>
    </source>
</evidence>
<proteinExistence type="predicted"/>
<dbReference type="Proteomes" id="UP000004095">
    <property type="component" value="Unassembled WGS sequence"/>
</dbReference>
<organism evidence="1 2">
    <name type="scientific">Microscilla marina ATCC 23134</name>
    <dbReference type="NCBI Taxonomy" id="313606"/>
    <lineage>
        <taxon>Bacteria</taxon>
        <taxon>Pseudomonadati</taxon>
        <taxon>Bacteroidota</taxon>
        <taxon>Cytophagia</taxon>
        <taxon>Cytophagales</taxon>
        <taxon>Microscillaceae</taxon>
        <taxon>Microscilla</taxon>
    </lineage>
</organism>